<evidence type="ECO:0008006" key="2">
    <source>
        <dbReference type="Google" id="ProtNLM"/>
    </source>
</evidence>
<organism evidence="1">
    <name type="scientific">Clastoptera arizonana</name>
    <name type="common">Arizona spittle bug</name>
    <dbReference type="NCBI Taxonomy" id="38151"/>
    <lineage>
        <taxon>Eukaryota</taxon>
        <taxon>Metazoa</taxon>
        <taxon>Ecdysozoa</taxon>
        <taxon>Arthropoda</taxon>
        <taxon>Hexapoda</taxon>
        <taxon>Insecta</taxon>
        <taxon>Pterygota</taxon>
        <taxon>Neoptera</taxon>
        <taxon>Paraneoptera</taxon>
        <taxon>Hemiptera</taxon>
        <taxon>Auchenorrhyncha</taxon>
        <taxon>Cercopoidea</taxon>
        <taxon>Clastopteridae</taxon>
        <taxon>Clastoptera</taxon>
    </lineage>
</organism>
<reference evidence="1" key="1">
    <citation type="submission" date="2015-12" db="EMBL/GenBank/DDBJ databases">
        <title>De novo transcriptome assembly of four potential Pierce s Disease insect vectors from Arizona vineyards.</title>
        <authorList>
            <person name="Tassone E.E."/>
        </authorList>
    </citation>
    <scope>NUCLEOTIDE SEQUENCE</scope>
</reference>
<dbReference type="AlphaFoldDB" id="A0A1B6DLT4"/>
<name>A0A1B6DLT4_9HEMI</name>
<proteinExistence type="predicted"/>
<protein>
    <recommendedName>
        <fullName evidence="2">AAA-ATPase-like domain-containing protein</fullName>
    </recommendedName>
</protein>
<dbReference type="PANTHER" id="PTHR34825:SF1">
    <property type="entry name" value="AAA-ATPASE-LIKE DOMAIN-CONTAINING PROTEIN"/>
    <property type="match status" value="1"/>
</dbReference>
<gene>
    <name evidence="1" type="ORF">g.21554</name>
</gene>
<dbReference type="PANTHER" id="PTHR34825">
    <property type="entry name" value="CONSERVED PROTEIN, WITH A WEAK D-GALACTARATE DEHYDRATASE/ALTRONATE HYDROLASE DOMAIN"/>
    <property type="match status" value="1"/>
</dbReference>
<sequence>RLLDEGVRTNKVLCTGLTYISPSKLSGYQEMQWFKFLGKHRFVPYFGFTENEVRALFANKKFKLKSDQVSRARYLYNGSYSYEGLKVYNPESILTFIDKKKAYVNIRINEHLRKFFNIFKLIMFGDPLQKLLASQTLKIRYHNYVDVSYIFEMRKIILRMPRFELSVNMIMCYLIDLGFLSHDVDKMALQTRSVVYLRVANQEAHDTLFQLYTATYIEKYQLTEDTTTVEPEKDDWEIIQEKSKSKWWVLWDKIYSFCMRVYNKYALW</sequence>
<dbReference type="EMBL" id="GEDC01010654">
    <property type="protein sequence ID" value="JAS26644.1"/>
    <property type="molecule type" value="Transcribed_RNA"/>
</dbReference>
<accession>A0A1B6DLT4</accession>
<evidence type="ECO:0000313" key="1">
    <source>
        <dbReference type="EMBL" id="JAS26644.1"/>
    </source>
</evidence>
<feature type="non-terminal residue" evidence="1">
    <location>
        <position position="1"/>
    </location>
</feature>